<evidence type="ECO:0000256" key="6">
    <source>
        <dbReference type="RuleBase" id="RU003330"/>
    </source>
</evidence>
<dbReference type="InterPro" id="IPR027417">
    <property type="entry name" value="P-loop_NTPase"/>
</dbReference>
<dbReference type="InterPro" id="IPR033690">
    <property type="entry name" value="Adenylat_kinase_CS"/>
</dbReference>
<protein>
    <recommendedName>
        <fullName evidence="5 7">Adenylate kinase</fullName>
        <shortName evidence="5">AK</shortName>
        <ecNumber evidence="5 7">2.7.4.3</ecNumber>
    </recommendedName>
    <alternativeName>
        <fullName evidence="5">ATP-AMP transphosphorylase</fullName>
    </alternativeName>
    <alternativeName>
        <fullName evidence="5">ATP:AMP phosphotransferase</fullName>
    </alternativeName>
    <alternativeName>
        <fullName evidence="5">Adenylate monophosphate kinase</fullName>
    </alternativeName>
</protein>
<comment type="domain">
    <text evidence="5">Consists of three domains, a large central CORE domain and two small peripheral domains, NMPbind and LID, which undergo movements during catalysis. The LID domain closes over the site of phosphoryl transfer upon ATP binding. Assembling and dissambling the active center during each catalytic cycle provides an effective means to prevent ATP hydrolysis.</text>
</comment>
<feature type="binding site" evidence="5">
    <location>
        <position position="92"/>
    </location>
    <ligand>
        <name>AMP</name>
        <dbReference type="ChEBI" id="CHEBI:456215"/>
    </ligand>
</feature>
<evidence type="ECO:0000256" key="7">
    <source>
        <dbReference type="RuleBase" id="RU003331"/>
    </source>
</evidence>
<feature type="binding site" evidence="5">
    <location>
        <position position="133"/>
    </location>
    <ligand>
        <name>AMP</name>
        <dbReference type="ChEBI" id="CHEBI:456215"/>
    </ligand>
</feature>
<comment type="catalytic activity">
    <reaction evidence="5 7">
        <text>AMP + ATP = 2 ADP</text>
        <dbReference type="Rhea" id="RHEA:12973"/>
        <dbReference type="ChEBI" id="CHEBI:30616"/>
        <dbReference type="ChEBI" id="CHEBI:456215"/>
        <dbReference type="ChEBI" id="CHEBI:456216"/>
        <dbReference type="EC" id="2.7.4.3"/>
    </reaction>
</comment>
<dbReference type="GO" id="GO:0004017">
    <property type="term" value="F:AMP kinase activity"/>
    <property type="evidence" value="ECO:0007669"/>
    <property type="project" value="UniProtKB-UniRule"/>
</dbReference>
<evidence type="ECO:0000256" key="2">
    <source>
        <dbReference type="ARBA" id="ARBA00022727"/>
    </source>
</evidence>
<evidence type="ECO:0000256" key="4">
    <source>
        <dbReference type="ARBA" id="ARBA00022777"/>
    </source>
</evidence>
<accession>A0A2H0WJD5</accession>
<feature type="binding site" evidence="5">
    <location>
        <position position="36"/>
    </location>
    <ligand>
        <name>AMP</name>
        <dbReference type="ChEBI" id="CHEBI:456215"/>
    </ligand>
</feature>
<feature type="binding site" evidence="5">
    <location>
        <position position="122"/>
    </location>
    <ligand>
        <name>AMP</name>
        <dbReference type="ChEBI" id="CHEBI:456215"/>
    </ligand>
</feature>
<reference evidence="9" key="1">
    <citation type="submission" date="2017-09" db="EMBL/GenBank/DDBJ databases">
        <title>Depth-based differentiation of microbial function through sediment-hosted aquifers and enrichment of novel symbionts in the deep terrestrial subsurface.</title>
        <authorList>
            <person name="Probst A.J."/>
            <person name="Ladd B."/>
            <person name="Jarett J.K."/>
            <person name="Geller-Mcgrath D.E."/>
            <person name="Sieber C.M.K."/>
            <person name="Emerson J.B."/>
            <person name="Anantharaman K."/>
            <person name="Thomas B.C."/>
            <person name="Malmstrom R."/>
            <person name="Stieglmeier M."/>
            <person name="Klingl A."/>
            <person name="Woyke T."/>
            <person name="Ryan C.M."/>
            <person name="Banfield J.F."/>
        </authorList>
    </citation>
    <scope>NUCLEOTIDE SEQUENCE [LARGE SCALE GENOMIC DNA]</scope>
</reference>
<dbReference type="EC" id="2.7.4.3" evidence="5 7"/>
<dbReference type="PROSITE" id="PS00113">
    <property type="entry name" value="ADENYLATE_KINASE"/>
    <property type="match status" value="1"/>
</dbReference>
<feature type="binding site" evidence="5">
    <location>
        <begin position="57"/>
        <end position="59"/>
    </location>
    <ligand>
        <name>AMP</name>
        <dbReference type="ChEBI" id="CHEBI:456215"/>
    </ligand>
</feature>
<dbReference type="UniPathway" id="UPA00588">
    <property type="reaction ID" value="UER00649"/>
</dbReference>
<organism evidence="8 9">
    <name type="scientific">candidate division WWE3 bacterium CG09_land_8_20_14_0_10_39_24</name>
    <dbReference type="NCBI Taxonomy" id="1975088"/>
    <lineage>
        <taxon>Bacteria</taxon>
        <taxon>Katanobacteria</taxon>
    </lineage>
</organism>
<comment type="caution">
    <text evidence="8">The sequence shown here is derived from an EMBL/GenBank/DDBJ whole genome shotgun (WGS) entry which is preliminary data.</text>
</comment>
<evidence type="ECO:0000256" key="5">
    <source>
        <dbReference type="HAMAP-Rule" id="MF_00235"/>
    </source>
</evidence>
<dbReference type="Gene3D" id="3.40.50.300">
    <property type="entry name" value="P-loop containing nucleotide triphosphate hydrolases"/>
    <property type="match status" value="1"/>
</dbReference>
<dbReference type="Proteomes" id="UP000230787">
    <property type="component" value="Unassembled WGS sequence"/>
</dbReference>
<dbReference type="SUPFAM" id="SSF52540">
    <property type="entry name" value="P-loop containing nucleoside triphosphate hydrolases"/>
    <property type="match status" value="1"/>
</dbReference>
<dbReference type="HAMAP" id="MF_00235">
    <property type="entry name" value="Adenylate_kinase_Adk"/>
    <property type="match status" value="1"/>
</dbReference>
<gene>
    <name evidence="5" type="primary">adk</name>
    <name evidence="8" type="ORF">COT69_02165</name>
</gene>
<dbReference type="PRINTS" id="PR00094">
    <property type="entry name" value="ADENYLTKNASE"/>
</dbReference>
<keyword evidence="2 5" id="KW-0545">Nucleotide biosynthesis</keyword>
<evidence type="ECO:0000313" key="8">
    <source>
        <dbReference type="EMBL" id="PIS12803.1"/>
    </source>
</evidence>
<dbReference type="GO" id="GO:0005737">
    <property type="term" value="C:cytoplasm"/>
    <property type="evidence" value="ECO:0007669"/>
    <property type="project" value="UniProtKB-SubCell"/>
</dbReference>
<feature type="binding site" evidence="5">
    <location>
        <begin position="85"/>
        <end position="88"/>
    </location>
    <ligand>
        <name>AMP</name>
        <dbReference type="ChEBI" id="CHEBI:456215"/>
    </ligand>
</feature>
<dbReference type="AlphaFoldDB" id="A0A2H0WJD5"/>
<feature type="binding site" evidence="5">
    <location>
        <begin position="10"/>
        <end position="15"/>
    </location>
    <ligand>
        <name>ATP</name>
        <dbReference type="ChEBI" id="CHEBI:30616"/>
    </ligand>
</feature>
<evidence type="ECO:0000256" key="3">
    <source>
        <dbReference type="ARBA" id="ARBA00022741"/>
    </source>
</evidence>
<feature type="binding site" evidence="5">
    <location>
        <position position="120"/>
    </location>
    <ligand>
        <name>ATP</name>
        <dbReference type="ChEBI" id="CHEBI:30616"/>
    </ligand>
</feature>
<feature type="binding site" evidence="5">
    <location>
        <position position="161"/>
    </location>
    <ligand>
        <name>ATP</name>
        <dbReference type="ChEBI" id="CHEBI:30616"/>
    </ligand>
</feature>
<evidence type="ECO:0000313" key="9">
    <source>
        <dbReference type="Proteomes" id="UP000230787"/>
    </source>
</evidence>
<dbReference type="Pfam" id="PF00406">
    <property type="entry name" value="ADK"/>
    <property type="match status" value="1"/>
</dbReference>
<comment type="similarity">
    <text evidence="5 6">Belongs to the adenylate kinase family.</text>
</comment>
<comment type="subcellular location">
    <subcellularLocation>
        <location evidence="5 7">Cytoplasm</location>
    </subcellularLocation>
</comment>
<dbReference type="CDD" id="cd01428">
    <property type="entry name" value="ADK"/>
    <property type="match status" value="1"/>
</dbReference>
<comment type="subunit">
    <text evidence="5 7">Monomer.</text>
</comment>
<feature type="region of interest" description="NMP" evidence="5">
    <location>
        <begin position="30"/>
        <end position="59"/>
    </location>
</feature>
<dbReference type="GO" id="GO:0044209">
    <property type="term" value="P:AMP salvage"/>
    <property type="evidence" value="ECO:0007669"/>
    <property type="project" value="UniProtKB-UniRule"/>
</dbReference>
<keyword evidence="4 5" id="KW-0418">Kinase</keyword>
<keyword evidence="1 5" id="KW-0808">Transferase</keyword>
<sequence length="180" mass="20954">MKIIIMGPQGCGKSTQAEGLSKKFNIPHISSGDIFRDLEKSQTDLGKRIWKALFLGKLVSDNDTMLVIKEKLSKKEYEGGFILDGFPRNLYQAKHSPFKPDIVLYLKVSEEVSLNRLIERKREDDTPEIIKMRLSEYHKNTTPVLDYYKRLGILKTFDGEQQVEDIQKELVEEIEEWQLY</sequence>
<keyword evidence="5" id="KW-0963">Cytoplasm</keyword>
<comment type="function">
    <text evidence="5">Catalyzes the reversible transfer of the terminal phosphate group between ATP and AMP. Plays an important role in cellular energy homeostasis and in adenine nucleotide metabolism.</text>
</comment>
<name>A0A2H0WJD5_UNCKA</name>
<keyword evidence="5 7" id="KW-0067">ATP-binding</keyword>
<keyword evidence="3 5" id="KW-0547">Nucleotide-binding</keyword>
<evidence type="ECO:0000256" key="1">
    <source>
        <dbReference type="ARBA" id="ARBA00022679"/>
    </source>
</evidence>
<comment type="caution">
    <text evidence="5">Lacks conserved residue(s) required for the propagation of feature annotation.</text>
</comment>
<proteinExistence type="inferred from homology"/>
<comment type="pathway">
    <text evidence="5">Purine metabolism; AMP biosynthesis via salvage pathway; AMP from ADP: step 1/1.</text>
</comment>
<dbReference type="InterPro" id="IPR000850">
    <property type="entry name" value="Adenylat/UMP-CMP_kin"/>
</dbReference>
<dbReference type="PANTHER" id="PTHR23359">
    <property type="entry name" value="NUCLEOTIDE KINASE"/>
    <property type="match status" value="1"/>
</dbReference>
<dbReference type="GO" id="GO:0005524">
    <property type="term" value="F:ATP binding"/>
    <property type="evidence" value="ECO:0007669"/>
    <property type="project" value="UniProtKB-UniRule"/>
</dbReference>
<feature type="binding site" evidence="5">
    <location>
        <position position="31"/>
    </location>
    <ligand>
        <name>AMP</name>
        <dbReference type="ChEBI" id="CHEBI:456215"/>
    </ligand>
</feature>
<dbReference type="EMBL" id="PEZN01000029">
    <property type="protein sequence ID" value="PIS12803.1"/>
    <property type="molecule type" value="Genomic_DNA"/>
</dbReference>